<dbReference type="EMBL" id="BPLQ01015322">
    <property type="protein sequence ID" value="GIY87267.1"/>
    <property type="molecule type" value="Genomic_DNA"/>
</dbReference>
<name>A0AAV4WWV2_9ARAC</name>
<accession>A0AAV4WWV2</accession>
<sequence length="110" mass="12683">MGEIQDSLIMQSERKPEFSQWNLQLGPISEVCPFLVWMEPECMEKENGFVLKKNGNSSKINRGIKESIIPVAWNFKEPILLVEGSESCDILLPKPDNHEKLLCIQRKINR</sequence>
<dbReference type="Proteomes" id="UP001054837">
    <property type="component" value="Unassembled WGS sequence"/>
</dbReference>
<evidence type="ECO:0000313" key="1">
    <source>
        <dbReference type="EMBL" id="GIY87267.1"/>
    </source>
</evidence>
<protein>
    <submittedName>
        <fullName evidence="1">Uncharacterized protein</fullName>
    </submittedName>
</protein>
<gene>
    <name evidence="1" type="ORF">CDAR_368561</name>
</gene>
<reference evidence="1 2" key="1">
    <citation type="submission" date="2021-06" db="EMBL/GenBank/DDBJ databases">
        <title>Caerostris darwini draft genome.</title>
        <authorList>
            <person name="Kono N."/>
            <person name="Arakawa K."/>
        </authorList>
    </citation>
    <scope>NUCLEOTIDE SEQUENCE [LARGE SCALE GENOMIC DNA]</scope>
</reference>
<dbReference type="AlphaFoldDB" id="A0AAV4WWV2"/>
<comment type="caution">
    <text evidence="1">The sequence shown here is derived from an EMBL/GenBank/DDBJ whole genome shotgun (WGS) entry which is preliminary data.</text>
</comment>
<proteinExistence type="predicted"/>
<organism evidence="1 2">
    <name type="scientific">Caerostris darwini</name>
    <dbReference type="NCBI Taxonomy" id="1538125"/>
    <lineage>
        <taxon>Eukaryota</taxon>
        <taxon>Metazoa</taxon>
        <taxon>Ecdysozoa</taxon>
        <taxon>Arthropoda</taxon>
        <taxon>Chelicerata</taxon>
        <taxon>Arachnida</taxon>
        <taxon>Araneae</taxon>
        <taxon>Araneomorphae</taxon>
        <taxon>Entelegynae</taxon>
        <taxon>Araneoidea</taxon>
        <taxon>Araneidae</taxon>
        <taxon>Caerostris</taxon>
    </lineage>
</organism>
<keyword evidence="2" id="KW-1185">Reference proteome</keyword>
<evidence type="ECO:0000313" key="2">
    <source>
        <dbReference type="Proteomes" id="UP001054837"/>
    </source>
</evidence>